<organism evidence="2 3">
    <name type="scientific">Brevundimonas vitisensis</name>
    <dbReference type="NCBI Taxonomy" id="2800818"/>
    <lineage>
        <taxon>Bacteria</taxon>
        <taxon>Pseudomonadati</taxon>
        <taxon>Pseudomonadota</taxon>
        <taxon>Alphaproteobacteria</taxon>
        <taxon>Caulobacterales</taxon>
        <taxon>Caulobacteraceae</taxon>
        <taxon>Brevundimonas</taxon>
    </lineage>
</organism>
<name>A0ABX7BNW4_9CAUL</name>
<dbReference type="Proteomes" id="UP000595448">
    <property type="component" value="Chromosome"/>
</dbReference>
<proteinExistence type="predicted"/>
<dbReference type="EMBL" id="CP067977">
    <property type="protein sequence ID" value="QQQ19135.1"/>
    <property type="molecule type" value="Genomic_DNA"/>
</dbReference>
<evidence type="ECO:0000313" key="3">
    <source>
        <dbReference type="Proteomes" id="UP000595448"/>
    </source>
</evidence>
<feature type="signal peptide" evidence="1">
    <location>
        <begin position="1"/>
        <end position="21"/>
    </location>
</feature>
<sequence>MTGLFLALSLLLGQTPPPASAWTWTLYDTESPVVLAHEVPDTVHLRTTLECDTGSGVARVSMYGFGPSTGYVRFAAATAVSTSEIAPAPNGTLIAPMRTDHPVFAAFVAGGRMTATVGDRQRAIEVQPAHLAKLRRFAELCAG</sequence>
<feature type="chain" id="PRO_5045501794" evidence="1">
    <location>
        <begin position="22"/>
        <end position="143"/>
    </location>
</feature>
<accession>A0ABX7BNW4</accession>
<evidence type="ECO:0000256" key="1">
    <source>
        <dbReference type="SAM" id="SignalP"/>
    </source>
</evidence>
<evidence type="ECO:0000313" key="2">
    <source>
        <dbReference type="EMBL" id="QQQ19135.1"/>
    </source>
</evidence>
<dbReference type="RefSeq" id="WP_201103486.1">
    <property type="nucleotide sequence ID" value="NZ_CP067977.1"/>
</dbReference>
<keyword evidence="3" id="KW-1185">Reference proteome</keyword>
<keyword evidence="1" id="KW-0732">Signal</keyword>
<reference evidence="2 3" key="1">
    <citation type="submission" date="2021-01" db="EMBL/GenBank/DDBJ databases">
        <title>Brevundimonas vitis sp. nov., an bacterium isolated from grape (Vitis vinifera).</title>
        <authorList>
            <person name="Jiang L."/>
            <person name="Lee J."/>
        </authorList>
    </citation>
    <scope>NUCLEOTIDE SEQUENCE [LARGE SCALE GENOMIC DNA]</scope>
    <source>
        <strain evidence="2 3">GRTSA-9</strain>
    </source>
</reference>
<protein>
    <submittedName>
        <fullName evidence="2">Uncharacterized protein</fullName>
    </submittedName>
</protein>
<gene>
    <name evidence="2" type="ORF">JIP62_03165</name>
</gene>